<dbReference type="SUPFAM" id="SSF52283">
    <property type="entry name" value="Formate/glycerate dehydrogenase catalytic domain-like"/>
    <property type="match status" value="1"/>
</dbReference>
<keyword evidence="6" id="KW-1185">Reference proteome</keyword>
<keyword evidence="1 2" id="KW-0560">Oxidoreductase</keyword>
<dbReference type="InterPro" id="IPR036291">
    <property type="entry name" value="NAD(P)-bd_dom_sf"/>
</dbReference>
<dbReference type="Pfam" id="PF02826">
    <property type="entry name" value="2-Hacid_dh_C"/>
    <property type="match status" value="1"/>
</dbReference>
<sequence length="328" mass="34578">MRSDSPASRPVLLVTRRLPEAVEARAARDFDARLNPQDRALSGADIAALAAETGAEGILCTAGDRLDAAAIAALPEGVRVVATFSVGTDHIDLNAAKARGLIVTNTPDVLTDATADIALLLMLGAARRASEGERIIRAGAWTGWTPTQLLGTHLGGKRLGIIGMGRIGQAVAQRARAFGMTIHYSNRRRLPAEQEAGAVYHADPEAMLAVCDVLSLHFPATPETTRWLNAERIERLPPGAMVVNTARGSVVDDAALIAALASGRLAAAGLDVFENEPNLHAGYRGLENAFLLPHLGSATVETRNAMGFKALDNLDAFFAGMMAPDRVV</sequence>
<dbReference type="SUPFAM" id="SSF51735">
    <property type="entry name" value="NAD(P)-binding Rossmann-fold domains"/>
    <property type="match status" value="1"/>
</dbReference>
<evidence type="ECO:0000313" key="6">
    <source>
        <dbReference type="Proteomes" id="UP001596166"/>
    </source>
</evidence>
<evidence type="ECO:0000259" key="4">
    <source>
        <dbReference type="Pfam" id="PF02826"/>
    </source>
</evidence>
<dbReference type="InterPro" id="IPR050223">
    <property type="entry name" value="D-isomer_2-hydroxyacid_DH"/>
</dbReference>
<dbReference type="EC" id="1.1.1.-" evidence="5"/>
<organism evidence="5 6">
    <name type="scientific">Azospirillum himalayense</name>
    <dbReference type="NCBI Taxonomy" id="654847"/>
    <lineage>
        <taxon>Bacteria</taxon>
        <taxon>Pseudomonadati</taxon>
        <taxon>Pseudomonadota</taxon>
        <taxon>Alphaproteobacteria</taxon>
        <taxon>Rhodospirillales</taxon>
        <taxon>Azospirillaceae</taxon>
        <taxon>Azospirillum</taxon>
    </lineage>
</organism>
<dbReference type="InterPro" id="IPR006139">
    <property type="entry name" value="D-isomer_2_OHA_DH_cat_dom"/>
</dbReference>
<evidence type="ECO:0000313" key="5">
    <source>
        <dbReference type="EMBL" id="MFC5353919.1"/>
    </source>
</evidence>
<evidence type="ECO:0000259" key="3">
    <source>
        <dbReference type="Pfam" id="PF00389"/>
    </source>
</evidence>
<dbReference type="Pfam" id="PF00389">
    <property type="entry name" value="2-Hacid_dh"/>
    <property type="match status" value="1"/>
</dbReference>
<dbReference type="EMBL" id="JBHSLC010000004">
    <property type="protein sequence ID" value="MFC5353919.1"/>
    <property type="molecule type" value="Genomic_DNA"/>
</dbReference>
<proteinExistence type="inferred from homology"/>
<comment type="caution">
    <text evidence="5">The sequence shown here is derived from an EMBL/GenBank/DDBJ whole genome shotgun (WGS) entry which is preliminary data.</text>
</comment>
<dbReference type="GO" id="GO:0016491">
    <property type="term" value="F:oxidoreductase activity"/>
    <property type="evidence" value="ECO:0007669"/>
    <property type="project" value="UniProtKB-KW"/>
</dbReference>
<gene>
    <name evidence="5" type="ORF">ACFPMG_02770</name>
</gene>
<feature type="domain" description="D-isomer specific 2-hydroxyacid dehydrogenase catalytic" evidence="3">
    <location>
        <begin position="38"/>
        <end position="327"/>
    </location>
</feature>
<name>A0ABW0G068_9PROT</name>
<reference evidence="6" key="1">
    <citation type="journal article" date="2019" name="Int. J. Syst. Evol. Microbiol.">
        <title>The Global Catalogue of Microorganisms (GCM) 10K type strain sequencing project: providing services to taxonomists for standard genome sequencing and annotation.</title>
        <authorList>
            <consortium name="The Broad Institute Genomics Platform"/>
            <consortium name="The Broad Institute Genome Sequencing Center for Infectious Disease"/>
            <person name="Wu L."/>
            <person name="Ma J."/>
        </authorList>
    </citation>
    <scope>NUCLEOTIDE SEQUENCE [LARGE SCALE GENOMIC DNA]</scope>
    <source>
        <strain evidence="6">CCUG 58760</strain>
    </source>
</reference>
<dbReference type="InterPro" id="IPR029753">
    <property type="entry name" value="D-isomer_DH_CS"/>
</dbReference>
<dbReference type="RefSeq" id="WP_376993704.1">
    <property type="nucleotide sequence ID" value="NZ_JBHSLC010000004.1"/>
</dbReference>
<dbReference type="PANTHER" id="PTHR10996">
    <property type="entry name" value="2-HYDROXYACID DEHYDROGENASE-RELATED"/>
    <property type="match status" value="1"/>
</dbReference>
<evidence type="ECO:0000256" key="2">
    <source>
        <dbReference type="RuleBase" id="RU003719"/>
    </source>
</evidence>
<protein>
    <submittedName>
        <fullName evidence="5">2-hydroxyacid dehydrogenase</fullName>
        <ecNumber evidence="5">1.1.1.-</ecNumber>
    </submittedName>
</protein>
<dbReference type="PROSITE" id="PS00671">
    <property type="entry name" value="D_2_HYDROXYACID_DH_3"/>
    <property type="match status" value="1"/>
</dbReference>
<dbReference type="Gene3D" id="3.40.50.720">
    <property type="entry name" value="NAD(P)-binding Rossmann-like Domain"/>
    <property type="match status" value="2"/>
</dbReference>
<dbReference type="PANTHER" id="PTHR10996:SF283">
    <property type="entry name" value="GLYOXYLATE_HYDROXYPYRUVATE REDUCTASE B"/>
    <property type="match status" value="1"/>
</dbReference>
<comment type="similarity">
    <text evidence="2">Belongs to the D-isomer specific 2-hydroxyacid dehydrogenase family.</text>
</comment>
<feature type="domain" description="D-isomer specific 2-hydroxyacid dehydrogenase NAD-binding" evidence="4">
    <location>
        <begin position="120"/>
        <end position="296"/>
    </location>
</feature>
<dbReference type="InterPro" id="IPR006140">
    <property type="entry name" value="D-isomer_DH_NAD-bd"/>
</dbReference>
<dbReference type="CDD" id="cd05301">
    <property type="entry name" value="GDH"/>
    <property type="match status" value="1"/>
</dbReference>
<evidence type="ECO:0000256" key="1">
    <source>
        <dbReference type="ARBA" id="ARBA00023002"/>
    </source>
</evidence>
<dbReference type="Proteomes" id="UP001596166">
    <property type="component" value="Unassembled WGS sequence"/>
</dbReference>
<accession>A0ABW0G068</accession>